<feature type="transmembrane region" description="Helical" evidence="3">
    <location>
        <begin position="22"/>
        <end position="45"/>
    </location>
</feature>
<dbReference type="SUPFAM" id="SSF58104">
    <property type="entry name" value="Methyl-accepting chemotaxis protein (MCP) signaling domain"/>
    <property type="match status" value="1"/>
</dbReference>
<protein>
    <recommendedName>
        <fullName evidence="4">Methyl-accepting transducer domain-containing protein</fullName>
    </recommendedName>
</protein>
<feature type="transmembrane region" description="Helical" evidence="3">
    <location>
        <begin position="54"/>
        <end position="76"/>
    </location>
</feature>
<dbReference type="PANTHER" id="PTHR32089">
    <property type="entry name" value="METHYL-ACCEPTING CHEMOTAXIS PROTEIN MCPB"/>
    <property type="match status" value="1"/>
</dbReference>
<evidence type="ECO:0000256" key="3">
    <source>
        <dbReference type="SAM" id="Phobius"/>
    </source>
</evidence>
<dbReference type="RefSeq" id="WP_264848080.1">
    <property type="nucleotide sequence ID" value="NZ_BRXR01000001.1"/>
</dbReference>
<keyword evidence="1 2" id="KW-0807">Transducer</keyword>
<name>A0ABQ5N0S0_9CLOT</name>
<dbReference type="PANTHER" id="PTHR32089:SF112">
    <property type="entry name" value="LYSOZYME-LIKE PROTEIN-RELATED"/>
    <property type="match status" value="1"/>
</dbReference>
<keyword evidence="6" id="KW-1185">Reference proteome</keyword>
<keyword evidence="3" id="KW-1133">Transmembrane helix</keyword>
<keyword evidence="3" id="KW-0812">Transmembrane</keyword>
<evidence type="ECO:0000256" key="2">
    <source>
        <dbReference type="PROSITE-ProRule" id="PRU00284"/>
    </source>
</evidence>
<dbReference type="SMART" id="SM00283">
    <property type="entry name" value="MA"/>
    <property type="match status" value="1"/>
</dbReference>
<organism evidence="5 6">
    <name type="scientific">Clostridium omnivorum</name>
    <dbReference type="NCBI Taxonomy" id="1604902"/>
    <lineage>
        <taxon>Bacteria</taxon>
        <taxon>Bacillati</taxon>
        <taxon>Bacillota</taxon>
        <taxon>Clostridia</taxon>
        <taxon>Eubacteriales</taxon>
        <taxon>Clostridiaceae</taxon>
        <taxon>Clostridium</taxon>
    </lineage>
</organism>
<comment type="caution">
    <text evidence="5">The sequence shown here is derived from an EMBL/GenBank/DDBJ whole genome shotgun (WGS) entry which is preliminary data.</text>
</comment>
<accession>A0ABQ5N0S0</accession>
<evidence type="ECO:0000259" key="4">
    <source>
        <dbReference type="PROSITE" id="PS50111"/>
    </source>
</evidence>
<keyword evidence="3" id="KW-0472">Membrane</keyword>
<dbReference type="Proteomes" id="UP001208567">
    <property type="component" value="Unassembled WGS sequence"/>
</dbReference>
<dbReference type="PROSITE" id="PS50111">
    <property type="entry name" value="CHEMOTAXIS_TRANSDUC_2"/>
    <property type="match status" value="1"/>
</dbReference>
<reference evidence="5 6" key="1">
    <citation type="journal article" date="2024" name="Int. J. Syst. Evol. Microbiol.">
        <title>Clostridium omnivorum sp. nov., isolated from anoxic soil under the treatment of reductive soil disinfestation.</title>
        <authorList>
            <person name="Ueki A."/>
            <person name="Tonouchi A."/>
            <person name="Kaku N."/>
            <person name="Honma S."/>
            <person name="Ueki K."/>
        </authorList>
    </citation>
    <scope>NUCLEOTIDE SEQUENCE [LARGE SCALE GENOMIC DNA]</scope>
    <source>
        <strain evidence="5 6">E14</strain>
    </source>
</reference>
<dbReference type="Gene3D" id="1.10.287.950">
    <property type="entry name" value="Methyl-accepting chemotaxis protein"/>
    <property type="match status" value="1"/>
</dbReference>
<evidence type="ECO:0000313" key="6">
    <source>
        <dbReference type="Proteomes" id="UP001208567"/>
    </source>
</evidence>
<dbReference type="EMBL" id="BRXR01000001">
    <property type="protein sequence ID" value="GLC28813.1"/>
    <property type="molecule type" value="Genomic_DNA"/>
</dbReference>
<feature type="domain" description="Methyl-accepting transducer" evidence="4">
    <location>
        <begin position="149"/>
        <end position="399"/>
    </location>
</feature>
<evidence type="ECO:0000256" key="1">
    <source>
        <dbReference type="ARBA" id="ARBA00023224"/>
    </source>
</evidence>
<dbReference type="InterPro" id="IPR004089">
    <property type="entry name" value="MCPsignal_dom"/>
</dbReference>
<gene>
    <name evidence="5" type="ORF">bsdE14_02230</name>
</gene>
<dbReference type="Pfam" id="PF00015">
    <property type="entry name" value="MCPsignal"/>
    <property type="match status" value="1"/>
</dbReference>
<proteinExistence type="predicted"/>
<evidence type="ECO:0000313" key="5">
    <source>
        <dbReference type="EMBL" id="GLC28813.1"/>
    </source>
</evidence>
<sequence length="435" mass="47559">MSSIVNDNNSKSKNVVSLMKEMFTTSILIFLLATILEGAFLGFIIKGFTNSEKIFLISLTCIISNIVMCLLLFVIFTATIKKTSGNFISIVQDISRGDLSTSLDKKDFKALGKVADHINSITSEMRKIVEESYHLTKSMVKSSIDMTDKVRQATASISEISKTIDDIAADASNQVSETQKSVDIMNNLSNHIVVVNDSYDAVIEETDNVSNLNKQGLDAVKSLQDKSSNLNLSSEKIFDAVDHLAETLKNINLFVDSIQSIADQTNLLALNAAIEAARAGESGKGFAVVAEEVRKLAEQSKQSTEEISNLIKNIQSDSKQTIDATRVMQNVSKEQLIAVDKTEQSFKRIATAIDSIILKINETNDAISQMEELKNKSISSIENTANVSEQTAAASEELAASVDVQLQIFDDMLKSAEELNSLANNMDAGLKKYKL</sequence>